<comment type="caution">
    <text evidence="10">The sequence shown here is derived from an EMBL/GenBank/DDBJ whole genome shotgun (WGS) entry which is preliminary data.</text>
</comment>
<comment type="similarity">
    <text evidence="2 9">Belongs to the energy-coupling factor EcfT family.</text>
</comment>
<evidence type="ECO:0000256" key="3">
    <source>
        <dbReference type="ARBA" id="ARBA00014042"/>
    </source>
</evidence>
<evidence type="ECO:0000256" key="5">
    <source>
        <dbReference type="ARBA" id="ARBA00022475"/>
    </source>
</evidence>
<evidence type="ECO:0000256" key="7">
    <source>
        <dbReference type="ARBA" id="ARBA00022989"/>
    </source>
</evidence>
<dbReference type="PANTHER" id="PTHR34857">
    <property type="entry name" value="SLL0384 PROTEIN"/>
    <property type="match status" value="1"/>
</dbReference>
<evidence type="ECO:0000256" key="8">
    <source>
        <dbReference type="ARBA" id="ARBA00023136"/>
    </source>
</evidence>
<comment type="subunit">
    <text evidence="9">Forms a stable energy-coupling factor (ECF) transporter complex composed of 2 membrane-embedded substrate-binding proteins (S component), 2 ATP-binding proteins (A component) and 2 transmembrane proteins (T component).</text>
</comment>
<dbReference type="HAMAP" id="MF_01461">
    <property type="entry name" value="EcfT"/>
    <property type="match status" value="1"/>
</dbReference>
<evidence type="ECO:0000256" key="2">
    <source>
        <dbReference type="ARBA" id="ARBA00005660"/>
    </source>
</evidence>
<dbReference type="RefSeq" id="WP_128706258.1">
    <property type="nucleotide sequence ID" value="NZ_RLII01000021.1"/>
</dbReference>
<dbReference type="EMBL" id="RLII01000021">
    <property type="protein sequence ID" value="RXE58294.1"/>
    <property type="molecule type" value="Genomic_DNA"/>
</dbReference>
<evidence type="ECO:0000256" key="1">
    <source>
        <dbReference type="ARBA" id="ARBA00004651"/>
    </source>
</evidence>
<dbReference type="GO" id="GO:0005886">
    <property type="term" value="C:plasma membrane"/>
    <property type="evidence" value="ECO:0007669"/>
    <property type="project" value="UniProtKB-SubCell"/>
</dbReference>
<keyword evidence="11" id="KW-1185">Reference proteome</keyword>
<proteinExistence type="inferred from homology"/>
<keyword evidence="5 9" id="KW-1003">Cell membrane</keyword>
<evidence type="ECO:0000256" key="9">
    <source>
        <dbReference type="HAMAP-Rule" id="MF_01461"/>
    </source>
</evidence>
<keyword evidence="6 9" id="KW-0812">Transmembrane</keyword>
<feature type="transmembrane region" description="Helical" evidence="9">
    <location>
        <begin position="26"/>
        <end position="58"/>
    </location>
</feature>
<dbReference type="PANTHER" id="PTHR34857:SF2">
    <property type="entry name" value="SLL0384 PROTEIN"/>
    <property type="match status" value="1"/>
</dbReference>
<evidence type="ECO:0000313" key="11">
    <source>
        <dbReference type="Proteomes" id="UP000289166"/>
    </source>
</evidence>
<dbReference type="InterPro" id="IPR003339">
    <property type="entry name" value="ABC/ECF_trnsptr_transmembrane"/>
</dbReference>
<keyword evidence="4 9" id="KW-0813">Transport</keyword>
<comment type="subcellular location">
    <subcellularLocation>
        <location evidence="1 9">Cell membrane</location>
        <topology evidence="1 9">Multi-pass membrane protein</topology>
    </subcellularLocation>
</comment>
<dbReference type="GO" id="GO:0022857">
    <property type="term" value="F:transmembrane transporter activity"/>
    <property type="evidence" value="ECO:0007669"/>
    <property type="project" value="UniProtKB-UniRule"/>
</dbReference>
<dbReference type="Pfam" id="PF02361">
    <property type="entry name" value="CbiQ"/>
    <property type="match status" value="1"/>
</dbReference>
<comment type="function">
    <text evidence="9">Transmembrane (T) component of an energy-coupling factor (ECF) ABC-transporter complex. Unlike classic ABC transporters this ECF transporter provides the energy necessary to transport a number of different substrates.</text>
</comment>
<dbReference type="AlphaFoldDB" id="A0A4Q0I230"/>
<dbReference type="CDD" id="cd16914">
    <property type="entry name" value="EcfT"/>
    <property type="match status" value="1"/>
</dbReference>
<feature type="transmembrane region" description="Helical" evidence="9">
    <location>
        <begin position="116"/>
        <end position="133"/>
    </location>
</feature>
<protein>
    <recommendedName>
        <fullName evidence="3 9">Energy-coupling factor transporter transmembrane protein EcfT</fullName>
        <shortName evidence="9">ECF transporter T component EcfT</shortName>
    </recommendedName>
</protein>
<evidence type="ECO:0000256" key="4">
    <source>
        <dbReference type="ARBA" id="ARBA00022448"/>
    </source>
</evidence>
<dbReference type="InterPro" id="IPR024919">
    <property type="entry name" value="EcfT"/>
</dbReference>
<reference evidence="11" key="1">
    <citation type="submission" date="2018-11" db="EMBL/GenBank/DDBJ databases">
        <title>Genome sequencing of a novel mesophilic and cellulolytic organism within the genus Hungateiclostridium.</title>
        <authorList>
            <person name="Rettenmaier R."/>
            <person name="Liebl W."/>
            <person name="Zverlov V."/>
        </authorList>
    </citation>
    <scope>NUCLEOTIDE SEQUENCE [LARGE SCALE GENOMIC DNA]</scope>
    <source>
        <strain evidence="11">N2K1</strain>
    </source>
</reference>
<dbReference type="Proteomes" id="UP000289166">
    <property type="component" value="Unassembled WGS sequence"/>
</dbReference>
<feature type="transmembrane region" description="Helical" evidence="9">
    <location>
        <begin position="73"/>
        <end position="96"/>
    </location>
</feature>
<keyword evidence="7 9" id="KW-1133">Transmembrane helix</keyword>
<name>A0A4Q0I230_9FIRM</name>
<organism evidence="10 11">
    <name type="scientific">Acetivibrio mesophilus</name>
    <dbReference type="NCBI Taxonomy" id="2487273"/>
    <lineage>
        <taxon>Bacteria</taxon>
        <taxon>Bacillati</taxon>
        <taxon>Bacillota</taxon>
        <taxon>Clostridia</taxon>
        <taxon>Eubacteriales</taxon>
        <taxon>Oscillospiraceae</taxon>
        <taxon>Acetivibrio</taxon>
    </lineage>
</organism>
<gene>
    <name evidence="9" type="primary">ecfT</name>
    <name evidence="10" type="ORF">EFD62_13245</name>
</gene>
<evidence type="ECO:0000313" key="10">
    <source>
        <dbReference type="EMBL" id="RXE58294.1"/>
    </source>
</evidence>
<accession>A0A4Q0I230</accession>
<sequence length="269" mass="30245">MIKDITLGQYFPGDSLIHRADPRVKIILTLVIMTNIFLIDSYLAFAAFAGFIVMAVFIGKIPFGYTLKGLKPIMPIIVFTALINIFTTPGILFAGYGPVRITYEGIDIAAKTSLRFVLLIMSSSIMTLTTTPISLTDGLERLLSPLKHLKVPVHEFSMMMTVALRFIPTLLEETDKIMKAQASRGADFDTGSMFERAKSFIPVLIPLFVSAFRRADDLALAMEARCYRGGEGRTRMKQMKLSKVDYKIALSFLLFEIVLIYVQYFKFHI</sequence>
<dbReference type="OrthoDB" id="8075495at2"/>
<feature type="transmembrane region" description="Helical" evidence="9">
    <location>
        <begin position="244"/>
        <end position="264"/>
    </location>
</feature>
<evidence type="ECO:0000256" key="6">
    <source>
        <dbReference type="ARBA" id="ARBA00022692"/>
    </source>
</evidence>
<dbReference type="InterPro" id="IPR051611">
    <property type="entry name" value="ECF_transporter_component"/>
</dbReference>
<keyword evidence="8 9" id="KW-0472">Membrane</keyword>